<feature type="compositionally biased region" description="Basic and acidic residues" evidence="1">
    <location>
        <begin position="80"/>
        <end position="122"/>
    </location>
</feature>
<name>A0A062UXB5_9EURY</name>
<sequence>MARKGITSEFKRTGEEMESQKGMREEQTAGRGTLATPSSWWVERLKIERPRPEDQEPRYRKEQERYAQERQRAAYYRPIQEVERPRAEEQEPRYREEQKRYEPGKQMRAERERYEPEKQMREEGEERKDIFRIWADSYDVVSRMWEDTYINLYKPWIESTEEMYSKAAELSRNATPDNYRAFYDQWIKTYQNSFGKFYPVMTRQFDRETIEKLMNSAEESRKLFQSWAAMLEENSRKTQELLQGTPDPEKYREFYDIWMRTYGKIYEEFAEMTTKGSTREVLEAYGGIPGMYLNNFVQMSKIWNESYMYLFRPWLDSMVSLSEKMAELSRGEARPEAYREFYDTWMDTYRKTYGRLFDIQSARSTSEEMVDSFMRSMTVYKDMSNSWIDAMEKMSQRTMDISKRTTEPEAYKGFYDTWVNMYERAFDDFFRYVPMAGPMRSMMEPAKNAARVYTDIFSNMSNMWMRSVFGSASRT</sequence>
<feature type="compositionally biased region" description="Basic and acidic residues" evidence="1">
    <location>
        <begin position="9"/>
        <end position="28"/>
    </location>
</feature>
<protein>
    <recommendedName>
        <fullName evidence="4">Poly(3-hydroxyalkanoate) polymerase subunit PhaE</fullName>
    </recommendedName>
</protein>
<keyword evidence="3" id="KW-1185">Reference proteome</keyword>
<evidence type="ECO:0000256" key="1">
    <source>
        <dbReference type="SAM" id="MobiDB-lite"/>
    </source>
</evidence>
<evidence type="ECO:0008006" key="4">
    <source>
        <dbReference type="Google" id="ProtNLM"/>
    </source>
</evidence>
<evidence type="ECO:0000313" key="2">
    <source>
        <dbReference type="EMBL" id="KCZ71636.1"/>
    </source>
</evidence>
<dbReference type="EMBL" id="JMIY01000005">
    <property type="protein sequence ID" value="KCZ71636.1"/>
    <property type="molecule type" value="Genomic_DNA"/>
</dbReference>
<dbReference type="AlphaFoldDB" id="A0A062UXB5"/>
<evidence type="ECO:0000313" key="3">
    <source>
        <dbReference type="Proteomes" id="UP000027153"/>
    </source>
</evidence>
<feature type="region of interest" description="Disordered" evidence="1">
    <location>
        <begin position="1"/>
        <end position="122"/>
    </location>
</feature>
<reference evidence="2 3" key="1">
    <citation type="journal article" date="2013" name="Nature">
        <title>Anaerobic oxidation of methane coupled to nitrate reduction in a novel archaeal lineage.</title>
        <authorList>
            <person name="Haroon M.F."/>
            <person name="Hu S."/>
            <person name="Shi Y."/>
            <person name="Imelfort M."/>
            <person name="Keller J."/>
            <person name="Hugenholtz P."/>
            <person name="Yuan Z."/>
            <person name="Tyson G.W."/>
        </authorList>
    </citation>
    <scope>NUCLEOTIDE SEQUENCE [LARGE SCALE GENOMIC DNA]</scope>
    <source>
        <strain evidence="2 3">ANME-2d</strain>
    </source>
</reference>
<gene>
    <name evidence="2" type="ORF">ANME2D_02371</name>
</gene>
<dbReference type="Proteomes" id="UP000027153">
    <property type="component" value="Unassembled WGS sequence"/>
</dbReference>
<feature type="compositionally biased region" description="Basic and acidic residues" evidence="1">
    <location>
        <begin position="43"/>
        <end position="72"/>
    </location>
</feature>
<proteinExistence type="predicted"/>
<comment type="caution">
    <text evidence="2">The sequence shown here is derived from an EMBL/GenBank/DDBJ whole genome shotgun (WGS) entry which is preliminary data.</text>
</comment>
<dbReference type="RefSeq" id="WP_048091702.1">
    <property type="nucleotide sequence ID" value="NZ_JMIY01000005.1"/>
</dbReference>
<dbReference type="OrthoDB" id="149649at2157"/>
<organism evidence="2 3">
    <name type="scientific">Candidatus Methanoperedens nitratireducens</name>
    <dbReference type="NCBI Taxonomy" id="1392998"/>
    <lineage>
        <taxon>Archaea</taxon>
        <taxon>Methanobacteriati</taxon>
        <taxon>Methanobacteriota</taxon>
        <taxon>Stenosarchaea group</taxon>
        <taxon>Methanomicrobia</taxon>
        <taxon>Methanosarcinales</taxon>
        <taxon>ANME-2 cluster</taxon>
        <taxon>Candidatus Methanoperedentaceae</taxon>
        <taxon>Candidatus Methanoperedens</taxon>
    </lineage>
</organism>
<accession>A0A062UXB5</accession>